<evidence type="ECO:0000313" key="12">
    <source>
        <dbReference type="EMBL" id="OAG31340.1"/>
    </source>
</evidence>
<feature type="binding site" evidence="8">
    <location>
        <position position="161"/>
    </location>
    <ligand>
        <name>substrate</name>
    </ligand>
</feature>
<accession>A0A177EIW1</accession>
<dbReference type="GO" id="GO:0004634">
    <property type="term" value="F:phosphopyruvate hydratase activity"/>
    <property type="evidence" value="ECO:0007669"/>
    <property type="project" value="UniProtKB-EC"/>
</dbReference>
<protein>
    <recommendedName>
        <fullName evidence="3">phosphopyruvate hydratase</fullName>
        <ecNumber evidence="3">4.2.1.11</ecNumber>
    </recommendedName>
</protein>
<evidence type="ECO:0000256" key="9">
    <source>
        <dbReference type="PIRSR" id="PIRSR001400-3"/>
    </source>
</evidence>
<dbReference type="InterPro" id="IPR036849">
    <property type="entry name" value="Enolase-like_C_sf"/>
</dbReference>
<feature type="binding site" evidence="8">
    <location>
        <position position="396"/>
    </location>
    <ligand>
        <name>substrate</name>
    </ligand>
</feature>
<dbReference type="Gene3D" id="3.30.390.10">
    <property type="entry name" value="Enolase-like, N-terminal domain"/>
    <property type="match status" value="1"/>
</dbReference>
<dbReference type="SUPFAM" id="SSF54826">
    <property type="entry name" value="Enolase N-terminal domain-like"/>
    <property type="match status" value="1"/>
</dbReference>
<evidence type="ECO:0000256" key="7">
    <source>
        <dbReference type="PIRSR" id="PIRSR001400-1"/>
    </source>
</evidence>
<dbReference type="GO" id="GO:0000287">
    <property type="term" value="F:magnesium ion binding"/>
    <property type="evidence" value="ECO:0007669"/>
    <property type="project" value="InterPro"/>
</dbReference>
<evidence type="ECO:0000256" key="2">
    <source>
        <dbReference type="ARBA" id="ARBA00009604"/>
    </source>
</evidence>
<proteinExistence type="inferred from homology"/>
<evidence type="ECO:0000256" key="1">
    <source>
        <dbReference type="ARBA" id="ARBA00005031"/>
    </source>
</evidence>
<dbReference type="InterPro" id="IPR000941">
    <property type="entry name" value="Enolase"/>
</dbReference>
<keyword evidence="5" id="KW-0324">Glycolysis</keyword>
<feature type="domain" description="Enolase C-terminal TIM barrel" evidence="10">
    <location>
        <begin position="145"/>
        <end position="418"/>
    </location>
</feature>
<comment type="similarity">
    <text evidence="2">Belongs to the enolase family.</text>
</comment>
<dbReference type="Pfam" id="PF00113">
    <property type="entry name" value="Enolase_C"/>
    <property type="match status" value="1"/>
</dbReference>
<evidence type="ECO:0000256" key="8">
    <source>
        <dbReference type="PIRSR" id="PIRSR001400-2"/>
    </source>
</evidence>
<dbReference type="PANTHER" id="PTHR11902:SF1">
    <property type="entry name" value="ENOLASE"/>
    <property type="match status" value="1"/>
</dbReference>
<organism evidence="12 13">
    <name type="scientific">Nematocida displodere</name>
    <dbReference type="NCBI Taxonomy" id="1805483"/>
    <lineage>
        <taxon>Eukaryota</taxon>
        <taxon>Fungi</taxon>
        <taxon>Fungi incertae sedis</taxon>
        <taxon>Microsporidia</taxon>
        <taxon>Nematocida</taxon>
    </lineage>
</organism>
<dbReference type="EMBL" id="LTDL01000019">
    <property type="protein sequence ID" value="OAG31340.1"/>
    <property type="molecule type" value="Genomic_DNA"/>
</dbReference>
<dbReference type="SFLD" id="SFLDS00001">
    <property type="entry name" value="Enolase"/>
    <property type="match status" value="1"/>
</dbReference>
<dbReference type="InterPro" id="IPR020810">
    <property type="entry name" value="Enolase_C"/>
</dbReference>
<evidence type="ECO:0000259" key="11">
    <source>
        <dbReference type="SMART" id="SM01193"/>
    </source>
</evidence>
<feature type="binding site" evidence="8">
    <location>
        <begin position="372"/>
        <end position="375"/>
    </location>
    <ligand>
        <name>substrate</name>
    </ligand>
</feature>
<dbReference type="PANTHER" id="PTHR11902">
    <property type="entry name" value="ENOLASE"/>
    <property type="match status" value="1"/>
</dbReference>
<dbReference type="PRINTS" id="PR00148">
    <property type="entry name" value="ENOLASE"/>
</dbReference>
<keyword evidence="4 9" id="KW-0460">Magnesium</keyword>
<dbReference type="GO" id="GO:0000015">
    <property type="term" value="C:phosphopyruvate hydratase complex"/>
    <property type="evidence" value="ECO:0007669"/>
    <property type="project" value="InterPro"/>
</dbReference>
<dbReference type="AlphaFoldDB" id="A0A177EIW1"/>
<comment type="cofactor">
    <cofactor evidence="9">
        <name>Mg(2+)</name>
        <dbReference type="ChEBI" id="CHEBI:18420"/>
    </cofactor>
    <text evidence="9">Mg(2+) is required for catalysis and for stabilizing the dimer.</text>
</comment>
<dbReference type="OrthoDB" id="1739814at2759"/>
<comment type="caution">
    <text evidence="12">The sequence shown here is derived from an EMBL/GenBank/DDBJ whole genome shotgun (WGS) entry which is preliminary data.</text>
</comment>
<evidence type="ECO:0000256" key="5">
    <source>
        <dbReference type="ARBA" id="ARBA00023152"/>
    </source>
</evidence>
<dbReference type="CDD" id="cd03313">
    <property type="entry name" value="enolase"/>
    <property type="match status" value="1"/>
</dbReference>
<keyword evidence="13" id="KW-1185">Reference proteome</keyword>
<reference evidence="12 13" key="1">
    <citation type="submission" date="2016-02" db="EMBL/GenBank/DDBJ databases">
        <title>Discovery of a natural microsporidian pathogen with a broad tissue tropism in Caenorhabditis elegans.</title>
        <authorList>
            <person name="Luallen R.J."/>
            <person name="Reinke A.W."/>
            <person name="Tong L."/>
            <person name="Botts M.R."/>
            <person name="Felix M.-A."/>
            <person name="Troemel E.R."/>
        </authorList>
    </citation>
    <scope>NUCLEOTIDE SEQUENCE [LARGE SCALE GENOMIC DNA]</scope>
    <source>
        <strain evidence="12 13">JUm2807</strain>
    </source>
</reference>
<dbReference type="SMART" id="SM01192">
    <property type="entry name" value="Enolase_C"/>
    <property type="match status" value="1"/>
</dbReference>
<dbReference type="UniPathway" id="UPA00109">
    <property type="reaction ID" value="UER00187"/>
</dbReference>
<evidence type="ECO:0000313" key="13">
    <source>
        <dbReference type="Proteomes" id="UP000185944"/>
    </source>
</evidence>
<dbReference type="Proteomes" id="UP000185944">
    <property type="component" value="Unassembled WGS sequence"/>
</dbReference>
<dbReference type="STRING" id="1805483.A0A177EIW1"/>
<dbReference type="SFLD" id="SFLDG00178">
    <property type="entry name" value="enolase"/>
    <property type="match status" value="1"/>
</dbReference>
<dbReference type="EC" id="4.2.1.11" evidence="3"/>
<keyword evidence="6" id="KW-0456">Lyase</keyword>
<evidence type="ECO:0000256" key="6">
    <source>
        <dbReference type="ARBA" id="ARBA00023239"/>
    </source>
</evidence>
<feature type="binding site" evidence="8">
    <location>
        <position position="170"/>
    </location>
    <ligand>
        <name>substrate</name>
    </ligand>
</feature>
<dbReference type="InterPro" id="IPR029017">
    <property type="entry name" value="Enolase-like_N"/>
</dbReference>
<evidence type="ECO:0000256" key="4">
    <source>
        <dbReference type="ARBA" id="ARBA00022842"/>
    </source>
</evidence>
<dbReference type="Gene3D" id="3.20.20.120">
    <property type="entry name" value="Enolase-like C-terminal domain"/>
    <property type="match status" value="1"/>
</dbReference>
<feature type="active site" description="Proton donor" evidence="7">
    <location>
        <position position="210"/>
    </location>
</feature>
<dbReference type="SFLD" id="SFLDF00002">
    <property type="entry name" value="enolase"/>
    <property type="match status" value="1"/>
</dbReference>
<dbReference type="GO" id="GO:0006096">
    <property type="term" value="P:glycolytic process"/>
    <property type="evidence" value="ECO:0007669"/>
    <property type="project" value="UniProtKB-UniPathway"/>
</dbReference>
<evidence type="ECO:0000256" key="3">
    <source>
        <dbReference type="ARBA" id="ARBA00012058"/>
    </source>
</evidence>
<feature type="binding site" evidence="8">
    <location>
        <position position="292"/>
    </location>
    <ligand>
        <name>substrate</name>
    </ligand>
</feature>
<name>A0A177EIW1_9MICR</name>
<dbReference type="GeneID" id="93648168"/>
<evidence type="ECO:0000259" key="10">
    <source>
        <dbReference type="SMART" id="SM01192"/>
    </source>
</evidence>
<dbReference type="InterPro" id="IPR020811">
    <property type="entry name" value="Enolase_N"/>
</dbReference>
<dbReference type="SMART" id="SM01193">
    <property type="entry name" value="Enolase_N"/>
    <property type="match status" value="1"/>
</dbReference>
<sequence length="418" mass="45636">MKVRECVKKLKGRTIFDSRGVPTTEVHLESAGCVFTSSCPSGASTGSQEALELRDHNESVCRGKGVAQAVASIDTLSKALLSTDLEVEDLPSIDKFMCDQDGTENKSNLGANAILPLSMSFARLGASLAGQPLWEYLQKFSGAKGKTFPKIFFNLINGGAHSDNGLFVQEIMVSFPGSTPLEVFSACSTFSAYLKEEVRLKYGMTGVGDEGGFAPPLASLEDALELVASASRTAGIHPTIALDAAASEFATKGEDVTYNIGWKTEKERVLTRKELIEYYTNLIAQYKISMIEDPFDEKDYASWEEFLPIAESMGVQVVGDDLIVTNPELIKQAGEKKWCNVALIKMNQIGTITETIQAMKEARAYGMTVMTSHRSGETEDVFLTHLTLGIGAEYIKSGALCRSERVAKYNEFLRLFED</sequence>
<comment type="pathway">
    <text evidence="1">Carbohydrate degradation; glycolysis; pyruvate from D-glyceraldehyde 3-phosphate: step 4/5.</text>
</comment>
<feature type="active site" description="Proton acceptor" evidence="7">
    <location>
        <position position="345"/>
    </location>
</feature>
<dbReference type="Pfam" id="PF03952">
    <property type="entry name" value="Enolase_N"/>
    <property type="match status" value="1"/>
</dbReference>
<dbReference type="HAMAP" id="MF_00318">
    <property type="entry name" value="Enolase"/>
    <property type="match status" value="1"/>
</dbReference>
<gene>
    <name evidence="12" type="ORF">NEDG_01818</name>
</gene>
<dbReference type="PIRSF" id="PIRSF001400">
    <property type="entry name" value="Enolase"/>
    <property type="match status" value="1"/>
</dbReference>
<dbReference type="RefSeq" id="XP_067545036.1">
    <property type="nucleotide sequence ID" value="XM_067689236.1"/>
</dbReference>
<feature type="binding site" evidence="8">
    <location>
        <position position="320"/>
    </location>
    <ligand>
        <name>substrate</name>
    </ligand>
</feature>
<feature type="domain" description="Enolase N-terminal" evidence="11">
    <location>
        <begin position="7"/>
        <end position="137"/>
    </location>
</feature>
<keyword evidence="9" id="KW-0479">Metal-binding</keyword>
<dbReference type="VEuPathDB" id="MicrosporidiaDB:NEDG_01818"/>
<feature type="binding site" evidence="9">
    <location>
        <position position="320"/>
    </location>
    <ligand>
        <name>Mg(2+)</name>
        <dbReference type="ChEBI" id="CHEBI:18420"/>
    </ligand>
</feature>
<dbReference type="SUPFAM" id="SSF51604">
    <property type="entry name" value="Enolase C-terminal domain-like"/>
    <property type="match status" value="1"/>
</dbReference>
<feature type="binding site" evidence="9">
    <location>
        <position position="292"/>
    </location>
    <ligand>
        <name>Mg(2+)</name>
        <dbReference type="ChEBI" id="CHEBI:18420"/>
    </ligand>
</feature>